<dbReference type="AlphaFoldDB" id="A0A453D4A8"/>
<reference evidence="2" key="1">
    <citation type="journal article" date="2014" name="Science">
        <title>Ancient hybridizations among the ancestral genomes of bread wheat.</title>
        <authorList>
            <consortium name="International Wheat Genome Sequencing Consortium,"/>
            <person name="Marcussen T."/>
            <person name="Sandve S.R."/>
            <person name="Heier L."/>
            <person name="Spannagl M."/>
            <person name="Pfeifer M."/>
            <person name="Jakobsen K.S."/>
            <person name="Wulff B.B."/>
            <person name="Steuernagel B."/>
            <person name="Mayer K.F."/>
            <person name="Olsen O.A."/>
        </authorList>
    </citation>
    <scope>NUCLEOTIDE SEQUENCE [LARGE SCALE GENOMIC DNA]</scope>
    <source>
        <strain evidence="2">cv. AL8/78</strain>
    </source>
</reference>
<reference evidence="1" key="4">
    <citation type="submission" date="2019-03" db="UniProtKB">
        <authorList>
            <consortium name="EnsemblPlants"/>
        </authorList>
    </citation>
    <scope>IDENTIFICATION</scope>
</reference>
<dbReference type="Proteomes" id="UP000015105">
    <property type="component" value="Chromosome 2D"/>
</dbReference>
<protein>
    <submittedName>
        <fullName evidence="1">Uncharacterized protein</fullName>
    </submittedName>
</protein>
<proteinExistence type="predicted"/>
<dbReference type="EnsemblPlants" id="AET2Gv21084100.1">
    <property type="protein sequence ID" value="AET2Gv21084100.1"/>
    <property type="gene ID" value="AET2Gv21084100"/>
</dbReference>
<reference evidence="1" key="3">
    <citation type="journal article" date="2017" name="Nature">
        <title>Genome sequence of the progenitor of the wheat D genome Aegilops tauschii.</title>
        <authorList>
            <person name="Luo M.C."/>
            <person name="Gu Y.Q."/>
            <person name="Puiu D."/>
            <person name="Wang H."/>
            <person name="Twardziok S.O."/>
            <person name="Deal K.R."/>
            <person name="Huo N."/>
            <person name="Zhu T."/>
            <person name="Wang L."/>
            <person name="Wang Y."/>
            <person name="McGuire P.E."/>
            <person name="Liu S."/>
            <person name="Long H."/>
            <person name="Ramasamy R.K."/>
            <person name="Rodriguez J.C."/>
            <person name="Van S.L."/>
            <person name="Yuan L."/>
            <person name="Wang Z."/>
            <person name="Xia Z."/>
            <person name="Xiao L."/>
            <person name="Anderson O.D."/>
            <person name="Ouyang S."/>
            <person name="Liang Y."/>
            <person name="Zimin A.V."/>
            <person name="Pertea G."/>
            <person name="Qi P."/>
            <person name="Bennetzen J.L."/>
            <person name="Dai X."/>
            <person name="Dawson M.W."/>
            <person name="Muller H.G."/>
            <person name="Kugler K."/>
            <person name="Rivarola-Duarte L."/>
            <person name="Spannagl M."/>
            <person name="Mayer K.F.X."/>
            <person name="Lu F.H."/>
            <person name="Bevan M.W."/>
            <person name="Leroy P."/>
            <person name="Li P."/>
            <person name="You F.M."/>
            <person name="Sun Q."/>
            <person name="Liu Z."/>
            <person name="Lyons E."/>
            <person name="Wicker T."/>
            <person name="Salzberg S.L."/>
            <person name="Devos K.M."/>
            <person name="Dvorak J."/>
        </authorList>
    </citation>
    <scope>NUCLEOTIDE SEQUENCE [LARGE SCALE GENOMIC DNA]</scope>
    <source>
        <strain evidence="1">cv. AL8/78</strain>
    </source>
</reference>
<evidence type="ECO:0000313" key="1">
    <source>
        <dbReference type="EnsemblPlants" id="AET2Gv21084100.1"/>
    </source>
</evidence>
<accession>A0A453D4A8</accession>
<organism evidence="1 2">
    <name type="scientific">Aegilops tauschii subsp. strangulata</name>
    <name type="common">Goatgrass</name>
    <dbReference type="NCBI Taxonomy" id="200361"/>
    <lineage>
        <taxon>Eukaryota</taxon>
        <taxon>Viridiplantae</taxon>
        <taxon>Streptophyta</taxon>
        <taxon>Embryophyta</taxon>
        <taxon>Tracheophyta</taxon>
        <taxon>Spermatophyta</taxon>
        <taxon>Magnoliopsida</taxon>
        <taxon>Liliopsida</taxon>
        <taxon>Poales</taxon>
        <taxon>Poaceae</taxon>
        <taxon>BOP clade</taxon>
        <taxon>Pooideae</taxon>
        <taxon>Triticodae</taxon>
        <taxon>Triticeae</taxon>
        <taxon>Triticinae</taxon>
        <taxon>Aegilops</taxon>
    </lineage>
</organism>
<dbReference type="Gramene" id="AET2Gv21084100.1">
    <property type="protein sequence ID" value="AET2Gv21084100.1"/>
    <property type="gene ID" value="AET2Gv21084100"/>
</dbReference>
<sequence length="49" mass="5650">MQELQKIVRAWEKQLVRSARARQLMCVVNSKLLVWSCNLPVGSALHNML</sequence>
<keyword evidence="2" id="KW-1185">Reference proteome</keyword>
<reference evidence="1" key="5">
    <citation type="journal article" date="2021" name="G3 (Bethesda)">
        <title>Aegilops tauschii genome assembly Aet v5.0 features greater sequence contiguity and improved annotation.</title>
        <authorList>
            <person name="Wang L."/>
            <person name="Zhu T."/>
            <person name="Rodriguez J.C."/>
            <person name="Deal K.R."/>
            <person name="Dubcovsky J."/>
            <person name="McGuire P.E."/>
            <person name="Lux T."/>
            <person name="Spannagl M."/>
            <person name="Mayer K.F.X."/>
            <person name="Baldrich P."/>
            <person name="Meyers B.C."/>
            <person name="Huo N."/>
            <person name="Gu Y.Q."/>
            <person name="Zhou H."/>
            <person name="Devos K.M."/>
            <person name="Bennetzen J.L."/>
            <person name="Unver T."/>
            <person name="Budak H."/>
            <person name="Gulick P.J."/>
            <person name="Galiba G."/>
            <person name="Kalapos B."/>
            <person name="Nelson D.R."/>
            <person name="Li P."/>
            <person name="You F.M."/>
            <person name="Luo M.C."/>
            <person name="Dvorak J."/>
        </authorList>
    </citation>
    <scope>NUCLEOTIDE SEQUENCE [LARGE SCALE GENOMIC DNA]</scope>
    <source>
        <strain evidence="1">cv. AL8/78</strain>
    </source>
</reference>
<evidence type="ECO:0000313" key="2">
    <source>
        <dbReference type="Proteomes" id="UP000015105"/>
    </source>
</evidence>
<reference evidence="2" key="2">
    <citation type="journal article" date="2017" name="Nat. Plants">
        <title>The Aegilops tauschii genome reveals multiple impacts of transposons.</title>
        <authorList>
            <person name="Zhao G."/>
            <person name="Zou C."/>
            <person name="Li K."/>
            <person name="Wang K."/>
            <person name="Li T."/>
            <person name="Gao L."/>
            <person name="Zhang X."/>
            <person name="Wang H."/>
            <person name="Yang Z."/>
            <person name="Liu X."/>
            <person name="Jiang W."/>
            <person name="Mao L."/>
            <person name="Kong X."/>
            <person name="Jiao Y."/>
            <person name="Jia J."/>
        </authorList>
    </citation>
    <scope>NUCLEOTIDE SEQUENCE [LARGE SCALE GENOMIC DNA]</scope>
    <source>
        <strain evidence="2">cv. AL8/78</strain>
    </source>
</reference>
<name>A0A453D4A8_AEGTS</name>